<feature type="domain" description="Prolow-density lipoprotein receptor-related protein 1-like beta-propeller" evidence="2">
    <location>
        <begin position="164"/>
        <end position="356"/>
    </location>
</feature>
<dbReference type="InterPro" id="IPR032485">
    <property type="entry name" value="LRP1-like_beta_prop"/>
</dbReference>
<name>A0A6I6EMF0_9CLOT</name>
<evidence type="ECO:0000313" key="3">
    <source>
        <dbReference type="EMBL" id="QGU94892.1"/>
    </source>
</evidence>
<dbReference type="Proteomes" id="UP000422764">
    <property type="component" value="Chromosome"/>
</dbReference>
<reference evidence="3 4" key="1">
    <citation type="submission" date="2019-12" db="EMBL/GenBank/DDBJ databases">
        <title>Genome sequenceing of Clostridium bovifaecis.</title>
        <authorList>
            <person name="Yao Y."/>
        </authorList>
    </citation>
    <scope>NUCLEOTIDE SEQUENCE [LARGE SCALE GENOMIC DNA]</scope>
    <source>
        <strain evidence="3 4">BXX</strain>
    </source>
</reference>
<keyword evidence="1" id="KW-0812">Transmembrane</keyword>
<feature type="transmembrane region" description="Helical" evidence="1">
    <location>
        <begin position="15"/>
        <end position="31"/>
    </location>
</feature>
<dbReference type="SUPFAM" id="SSF69304">
    <property type="entry name" value="Tricorn protease N-terminal domain"/>
    <property type="match status" value="1"/>
</dbReference>
<dbReference type="Pfam" id="PF16472">
    <property type="entry name" value="DUF5050"/>
    <property type="match status" value="2"/>
</dbReference>
<evidence type="ECO:0000259" key="2">
    <source>
        <dbReference type="Pfam" id="PF16472"/>
    </source>
</evidence>
<keyword evidence="1" id="KW-1133">Transmembrane helix</keyword>
<dbReference type="EMBL" id="CP046522">
    <property type="protein sequence ID" value="QGU94892.1"/>
    <property type="molecule type" value="Genomic_DNA"/>
</dbReference>
<gene>
    <name evidence="3" type="ORF">GOM49_07050</name>
</gene>
<proteinExistence type="predicted"/>
<evidence type="ECO:0000256" key="1">
    <source>
        <dbReference type="SAM" id="Phobius"/>
    </source>
</evidence>
<dbReference type="AlphaFoldDB" id="A0A6I6EMF0"/>
<protein>
    <submittedName>
        <fullName evidence="3">DUF5050 domain-containing protein</fullName>
    </submittedName>
</protein>
<keyword evidence="4" id="KW-1185">Reference proteome</keyword>
<feature type="domain" description="Prolow-density lipoprotein receptor-related protein 1-like beta-propeller" evidence="2">
    <location>
        <begin position="61"/>
        <end position="141"/>
    </location>
</feature>
<accession>A0A6I6EMF0</accession>
<keyword evidence="1" id="KW-0472">Membrane</keyword>
<organism evidence="3 4">
    <name type="scientific">Clostridium bovifaecis</name>
    <dbReference type="NCBI Taxonomy" id="2184719"/>
    <lineage>
        <taxon>Bacteria</taxon>
        <taxon>Bacillati</taxon>
        <taxon>Bacillota</taxon>
        <taxon>Clostridia</taxon>
        <taxon>Eubacteriales</taxon>
        <taxon>Clostridiaceae</taxon>
        <taxon>Clostridium</taxon>
    </lineage>
</organism>
<evidence type="ECO:0000313" key="4">
    <source>
        <dbReference type="Proteomes" id="UP000422764"/>
    </source>
</evidence>
<sequence length="364" mass="41002">MVPPKKGGVTLNKKFLILIYLLMALLSYNFFSKGLSLNEVLLSSFNKEIPTEIDLMRSYENGLGNISNNGFASYSENWIYYCNPLDYYSIYKVNVITNEEYKLNKIPSSYLNIYEGWIYYISDDGIYKMAIDGSTNIKIRDLEDEKIFNDVINLMGGTECIGFHSLNVTSNSIYYSATTNAHVDDGINYIVKADLDGKNAKVLTCPQESGVGNASKLLIDNDWIYFIGSYHTGGVYKIKTDGSNFTTLSSDFAQSIAVGNTKIYYLTEGFGEGNQVYSINKNSGVKNKLNIDTNDIYTFNIKNDEIYLIAPNDDSASMCSLFKVKKDNLNLVKILNNCGTGEIIVLKDFIYFYSSNKPLHKIRL</sequence>